<name>A0A2I2A8P3_9LACO</name>
<dbReference type="AlphaFoldDB" id="A0A2I2A8P3"/>
<proteinExistence type="predicted"/>
<protein>
    <submittedName>
        <fullName evidence="1">Uncharacterized protein</fullName>
    </submittedName>
</protein>
<dbReference type="EMBL" id="PKGI01000051">
    <property type="protein sequence ID" value="PLA75759.1"/>
    <property type="molecule type" value="Genomic_DNA"/>
</dbReference>
<evidence type="ECO:0000313" key="1">
    <source>
        <dbReference type="EMBL" id="PLA75759.1"/>
    </source>
</evidence>
<accession>A0A2I2A8P3</accession>
<dbReference type="RefSeq" id="WP_101812353.1">
    <property type="nucleotide sequence ID" value="NZ_PKGI01000051.1"/>
</dbReference>
<organism evidence="1 2">
    <name type="scientific">Ligilactobacillus agilis</name>
    <dbReference type="NCBI Taxonomy" id="1601"/>
    <lineage>
        <taxon>Bacteria</taxon>
        <taxon>Bacillati</taxon>
        <taxon>Bacillota</taxon>
        <taxon>Bacilli</taxon>
        <taxon>Lactobacillales</taxon>
        <taxon>Lactobacillaceae</taxon>
        <taxon>Ligilactobacillus</taxon>
    </lineage>
</organism>
<reference evidence="2" key="1">
    <citation type="submission" date="2017-12" db="EMBL/GenBank/DDBJ databases">
        <authorList>
            <person name="Christensen H."/>
        </authorList>
    </citation>
    <scope>NUCLEOTIDE SEQUENCE [LARGE SCALE GENOMIC DNA]</scope>
    <source>
        <strain evidence="2">268A</strain>
    </source>
</reference>
<evidence type="ECO:0000313" key="2">
    <source>
        <dbReference type="Proteomes" id="UP000234579"/>
    </source>
</evidence>
<sequence>MDKKVEIQIKDCSDRFVAFLGEETLNNLNNLNFIVFKDISGTHPASEYIVLNTKAIAWIEVRGND</sequence>
<gene>
    <name evidence="1" type="ORF">CYR79_09745</name>
</gene>
<dbReference type="Proteomes" id="UP000234579">
    <property type="component" value="Unassembled WGS sequence"/>
</dbReference>
<comment type="caution">
    <text evidence="1">The sequence shown here is derived from an EMBL/GenBank/DDBJ whole genome shotgun (WGS) entry which is preliminary data.</text>
</comment>